<dbReference type="PANTHER" id="PTHR30483:SF6">
    <property type="entry name" value="PERIPLASMIC BINDING PROTEIN OF ABC TRANSPORTER FOR NATURAL AMINO ACIDS"/>
    <property type="match status" value="1"/>
</dbReference>
<evidence type="ECO:0000256" key="3">
    <source>
        <dbReference type="SAM" id="SignalP"/>
    </source>
</evidence>
<keyword evidence="6" id="KW-1185">Reference proteome</keyword>
<sequence>MNYRTLTIVSLLLLLNKLLAVAQVSGDALKRYKAAVQLVQTGNYERARADLNTIIQREGALAPYAHYYYALAAFRQRDFTQARLMIKQLMNRYPNWQKMDDATYLFAATCMETGQYEDALDAIQQIRNPAFRTDVTKLEQAFLGRVTNLNQLKQLNREFPDDRIVGLALIDLIQRTATDKDDLELSDRLTNRFGVPGTVGPRSTSTAASTTPSAATPTATTPAQSARNTRAKGYYNVAIMFPFRLDEFNPDKRQRSNQYVYDLYNGIKMAKDKLQEEGITINLFAYDVDNDANKTLELVNSPAFTQTDMIIGPLYVEPNRIASTFANQNNMLLLNPIATSSELVSNQPMSFLAQPSLNQQALKAAELSRNLKGLRRAAIYFGSTRKDSLLATAYRNELKRQNYQILDFRKVSGSAQTMADAMKLSGTATPTRSTSATTPATVTPVSVGHVFFASSNDEEGNRMIDALSRRKVNGPLIATASAFDFYKNGPSTFTRRDLYLLYPDFIDSSREPVTAFEEEYLAKQNTIPSIFVSQGYDMMLFFGRQLAKNGTQFRNRNSLRSDTDDYLLSGFDYTQSNDNQLAPIVKFEDGRFVKIN</sequence>
<proteinExistence type="predicted"/>
<evidence type="ECO:0000259" key="4">
    <source>
        <dbReference type="Pfam" id="PF13525"/>
    </source>
</evidence>
<dbReference type="EMBL" id="JALPRF010000003">
    <property type="protein sequence ID" value="MCK8493699.1"/>
    <property type="molecule type" value="Genomic_DNA"/>
</dbReference>
<reference evidence="5 6" key="1">
    <citation type="submission" date="2022-04" db="EMBL/GenBank/DDBJ databases">
        <title>Spirosoma sp. strain RP8 genome sequencing and assembly.</title>
        <authorList>
            <person name="Jung Y."/>
        </authorList>
    </citation>
    <scope>NUCLEOTIDE SEQUENCE [LARGE SCALE GENOMIC DNA]</scope>
    <source>
        <strain evidence="5 6">RP8</strain>
    </source>
</reference>
<feature type="domain" description="Outer membrane lipoprotein BamD-like" evidence="4">
    <location>
        <begin position="30"/>
        <end position="161"/>
    </location>
</feature>
<dbReference type="Gene3D" id="3.40.50.2300">
    <property type="match status" value="2"/>
</dbReference>
<dbReference type="PANTHER" id="PTHR30483">
    <property type="entry name" value="LEUCINE-SPECIFIC-BINDING PROTEIN"/>
    <property type="match status" value="1"/>
</dbReference>
<name>A0ABT0HNF1_9BACT</name>
<feature type="signal peptide" evidence="3">
    <location>
        <begin position="1"/>
        <end position="22"/>
    </location>
</feature>
<evidence type="ECO:0000313" key="5">
    <source>
        <dbReference type="EMBL" id="MCK8493699.1"/>
    </source>
</evidence>
<dbReference type="SUPFAM" id="SSF53822">
    <property type="entry name" value="Periplasmic binding protein-like I"/>
    <property type="match status" value="1"/>
</dbReference>
<dbReference type="InterPro" id="IPR028082">
    <property type="entry name" value="Peripla_BP_I"/>
</dbReference>
<comment type="caution">
    <text evidence="5">The sequence shown here is derived from an EMBL/GenBank/DDBJ whole genome shotgun (WGS) entry which is preliminary data.</text>
</comment>
<feature type="compositionally biased region" description="Low complexity" evidence="2">
    <location>
        <begin position="203"/>
        <end position="226"/>
    </location>
</feature>
<keyword evidence="1 3" id="KW-0732">Signal</keyword>
<feature type="region of interest" description="Disordered" evidence="2">
    <location>
        <begin position="194"/>
        <end position="227"/>
    </location>
</feature>
<dbReference type="SUPFAM" id="SSF48452">
    <property type="entry name" value="TPR-like"/>
    <property type="match status" value="1"/>
</dbReference>
<evidence type="ECO:0000256" key="2">
    <source>
        <dbReference type="SAM" id="MobiDB-lite"/>
    </source>
</evidence>
<dbReference type="Pfam" id="PF13525">
    <property type="entry name" value="YfiO"/>
    <property type="match status" value="1"/>
</dbReference>
<feature type="chain" id="PRO_5046427729" evidence="3">
    <location>
        <begin position="23"/>
        <end position="596"/>
    </location>
</feature>
<organism evidence="5 6">
    <name type="scientific">Spirosoma liriopis</name>
    <dbReference type="NCBI Taxonomy" id="2937440"/>
    <lineage>
        <taxon>Bacteria</taxon>
        <taxon>Pseudomonadati</taxon>
        <taxon>Bacteroidota</taxon>
        <taxon>Cytophagia</taxon>
        <taxon>Cytophagales</taxon>
        <taxon>Cytophagaceae</taxon>
        <taxon>Spirosoma</taxon>
    </lineage>
</organism>
<dbReference type="InterPro" id="IPR011990">
    <property type="entry name" value="TPR-like_helical_dom_sf"/>
</dbReference>
<evidence type="ECO:0000313" key="6">
    <source>
        <dbReference type="Proteomes" id="UP001202180"/>
    </source>
</evidence>
<dbReference type="RefSeq" id="WP_248478310.1">
    <property type="nucleotide sequence ID" value="NZ_JALPRF010000003.1"/>
</dbReference>
<dbReference type="Proteomes" id="UP001202180">
    <property type="component" value="Unassembled WGS sequence"/>
</dbReference>
<dbReference type="CDD" id="cd06268">
    <property type="entry name" value="PBP1_ABC_transporter_LIVBP-like"/>
    <property type="match status" value="1"/>
</dbReference>
<dbReference type="InterPro" id="IPR039565">
    <property type="entry name" value="BamD-like"/>
</dbReference>
<evidence type="ECO:0000256" key="1">
    <source>
        <dbReference type="ARBA" id="ARBA00022729"/>
    </source>
</evidence>
<dbReference type="InterPro" id="IPR051010">
    <property type="entry name" value="BCAA_transport"/>
</dbReference>
<accession>A0ABT0HNF1</accession>
<protein>
    <submittedName>
        <fullName evidence="5">ABC transporter substrate-binding protein</fullName>
    </submittedName>
</protein>
<dbReference type="Gene3D" id="1.25.40.10">
    <property type="entry name" value="Tetratricopeptide repeat domain"/>
    <property type="match status" value="1"/>
</dbReference>
<gene>
    <name evidence="5" type="ORF">M0L20_17665</name>
</gene>